<comment type="caution">
    <text evidence="9">The sequence shown here is derived from an EMBL/GenBank/DDBJ whole genome shotgun (WGS) entry which is preliminary data.</text>
</comment>
<name>A0A2R5FRE5_NOSCO</name>
<dbReference type="InterPro" id="IPR036291">
    <property type="entry name" value="NAD(P)-bd_dom_sf"/>
</dbReference>
<sequence>MNSNISTDSAIKLNETSLSHLGNNIRVPNYDRHQITNGIVHIGVGGFHRAHQALYLDNYFHQNPGSEWGICGVGLLEFDKRMRDALNSQDCLYTLVERSPEGDRARVIGAITEYLFAPDNRQAVIDTLADPKCRIVTLTITEGGYYYIEGSGEFDANHPTIQYDLQHPDEPIGVYGFLTAALNRRRQQGIAPFTVLSCDNLQGNGNIARKMLTAFAQMQNPELGHWVAEQVAFPNCMVDRITPATTPADIKMVAEQFNIDDAFPVVTEPFLQWVVEDNFSAGRPNWESVGVQMTSDVHPYEMMKIRLLNASHLLIGYLGSLAGYTYVHEVMADPLIRQAVDHLMAEVTPTLQPVPGIDLDNYKKTLIERFANPKIRDQLPRLCLNSSAKMPKFVLGSVRDALQQGAAIEYMSLTVAAWFRYLNGNDDQGNTIPIDDPIAGTLTQLAHLNGSDAKPLLNLTEIFGDLSQSSHFVESVTNHLHRLYEFGAKETLVLNHTKSDR</sequence>
<dbReference type="OrthoDB" id="9768714at2"/>
<dbReference type="SUPFAM" id="SSF48179">
    <property type="entry name" value="6-phosphogluconate dehydrogenase C-terminal domain-like"/>
    <property type="match status" value="1"/>
</dbReference>
<evidence type="ECO:0000313" key="10">
    <source>
        <dbReference type="Proteomes" id="UP000245124"/>
    </source>
</evidence>
<dbReference type="PROSITE" id="PS00974">
    <property type="entry name" value="MANNITOL_DHGENASE"/>
    <property type="match status" value="1"/>
</dbReference>
<evidence type="ECO:0000256" key="6">
    <source>
        <dbReference type="ARBA" id="ARBA00061451"/>
    </source>
</evidence>
<dbReference type="EMBL" id="BDUD01000001">
    <property type="protein sequence ID" value="GBG18783.1"/>
    <property type="molecule type" value="Genomic_DNA"/>
</dbReference>
<organism evidence="9 10">
    <name type="scientific">Nostoc commune NIES-4072</name>
    <dbReference type="NCBI Taxonomy" id="2005467"/>
    <lineage>
        <taxon>Bacteria</taxon>
        <taxon>Bacillati</taxon>
        <taxon>Cyanobacteriota</taxon>
        <taxon>Cyanophyceae</taxon>
        <taxon>Nostocales</taxon>
        <taxon>Nostocaceae</taxon>
        <taxon>Nostoc</taxon>
    </lineage>
</organism>
<dbReference type="RefSeq" id="WP_109008726.1">
    <property type="nucleotide sequence ID" value="NZ_BDUD01000001.1"/>
</dbReference>
<evidence type="ECO:0000256" key="3">
    <source>
        <dbReference type="ARBA" id="ARBA00023002"/>
    </source>
</evidence>
<gene>
    <name evidence="9" type="ORF">NIES4072_24480</name>
</gene>
<dbReference type="PANTHER" id="PTHR43362">
    <property type="entry name" value="MANNITOL DEHYDROGENASE DSF1-RELATED"/>
    <property type="match status" value="1"/>
</dbReference>
<evidence type="ECO:0000256" key="4">
    <source>
        <dbReference type="ARBA" id="ARBA00023027"/>
    </source>
</evidence>
<evidence type="ECO:0000313" key="9">
    <source>
        <dbReference type="EMBL" id="GBG18783.1"/>
    </source>
</evidence>
<evidence type="ECO:0000256" key="1">
    <source>
        <dbReference type="ARBA" id="ARBA00012939"/>
    </source>
</evidence>
<reference evidence="9 10" key="1">
    <citation type="submission" date="2017-06" db="EMBL/GenBank/DDBJ databases">
        <title>Genome sequencing of cyanobaciteial culture collection at National Institute for Environmental Studies (NIES).</title>
        <authorList>
            <person name="Hirose Y."/>
            <person name="Shimura Y."/>
            <person name="Fujisawa T."/>
            <person name="Nakamura Y."/>
            <person name="Kawachi M."/>
        </authorList>
    </citation>
    <scope>NUCLEOTIDE SEQUENCE [LARGE SCALE GENOMIC DNA]</scope>
    <source>
        <strain evidence="9 10">NIES-4072</strain>
    </source>
</reference>
<dbReference type="Proteomes" id="UP000245124">
    <property type="component" value="Unassembled WGS sequence"/>
</dbReference>
<feature type="domain" description="Mannitol dehydrogenase N-terminal" evidence="7">
    <location>
        <begin position="38"/>
        <end position="287"/>
    </location>
</feature>
<dbReference type="InterPro" id="IPR000669">
    <property type="entry name" value="Mannitol_DH"/>
</dbReference>
<dbReference type="SUPFAM" id="SSF51735">
    <property type="entry name" value="NAD(P)-binding Rossmann-fold domains"/>
    <property type="match status" value="1"/>
</dbReference>
<dbReference type="InterPro" id="IPR023027">
    <property type="entry name" value="Mannitol_DH_CS"/>
</dbReference>
<dbReference type="PRINTS" id="PR00084">
    <property type="entry name" value="MTLDHDRGNASE"/>
</dbReference>
<dbReference type="InterPro" id="IPR008927">
    <property type="entry name" value="6-PGluconate_DH-like_C_sf"/>
</dbReference>
<dbReference type="InterPro" id="IPR050988">
    <property type="entry name" value="Mannitol_DH/Oxidoreductase"/>
</dbReference>
<keyword evidence="3" id="KW-0560">Oxidoreductase</keyword>
<dbReference type="Pfam" id="PF01232">
    <property type="entry name" value="Mannitol_dh"/>
    <property type="match status" value="1"/>
</dbReference>
<evidence type="ECO:0000256" key="5">
    <source>
        <dbReference type="ARBA" id="ARBA00048615"/>
    </source>
</evidence>
<dbReference type="Gene3D" id="1.10.1040.10">
    <property type="entry name" value="N-(1-d-carboxylethyl)-l-norvaline Dehydrogenase, domain 2"/>
    <property type="match status" value="1"/>
</dbReference>
<keyword evidence="10" id="KW-1185">Reference proteome</keyword>
<evidence type="ECO:0000256" key="2">
    <source>
        <dbReference type="ARBA" id="ARBA00016219"/>
    </source>
</evidence>
<dbReference type="InterPro" id="IPR013131">
    <property type="entry name" value="Mannitol_DH_N"/>
</dbReference>
<accession>A0A2R5FRE5</accession>
<evidence type="ECO:0000259" key="7">
    <source>
        <dbReference type="Pfam" id="PF01232"/>
    </source>
</evidence>
<dbReference type="Pfam" id="PF08125">
    <property type="entry name" value="Mannitol_dh_C"/>
    <property type="match status" value="1"/>
</dbReference>
<dbReference type="InterPro" id="IPR013328">
    <property type="entry name" value="6PGD_dom2"/>
</dbReference>
<dbReference type="InterPro" id="IPR013118">
    <property type="entry name" value="Mannitol_DH_C"/>
</dbReference>
<comment type="similarity">
    <text evidence="6">Belongs to the mannitol dehydrogenase family. UxuB subfamily.</text>
</comment>
<dbReference type="GO" id="GO:0019594">
    <property type="term" value="P:mannitol metabolic process"/>
    <property type="evidence" value="ECO:0007669"/>
    <property type="project" value="InterPro"/>
</dbReference>
<evidence type="ECO:0000259" key="8">
    <source>
        <dbReference type="Pfam" id="PF08125"/>
    </source>
</evidence>
<dbReference type="FunFam" id="3.40.50.720:FF:000129">
    <property type="entry name" value="D-mannonate oxidoreductase"/>
    <property type="match status" value="1"/>
</dbReference>
<dbReference type="GO" id="GO:0008926">
    <property type="term" value="F:mannitol-1-phosphate 5-dehydrogenase activity"/>
    <property type="evidence" value="ECO:0007669"/>
    <property type="project" value="UniProtKB-EC"/>
</dbReference>
<dbReference type="EC" id="1.1.1.17" evidence="1"/>
<dbReference type="Gene3D" id="3.40.50.720">
    <property type="entry name" value="NAD(P)-binding Rossmann-like Domain"/>
    <property type="match status" value="1"/>
</dbReference>
<protein>
    <recommendedName>
        <fullName evidence="2">Mannitol-1-phosphate 5-dehydrogenase</fullName>
        <ecNumber evidence="1">1.1.1.17</ecNumber>
    </recommendedName>
</protein>
<keyword evidence="4" id="KW-0520">NAD</keyword>
<proteinExistence type="inferred from homology"/>
<comment type="catalytic activity">
    <reaction evidence="5">
        <text>D-mannitol 1-phosphate + NAD(+) = beta-D-fructose 6-phosphate + NADH + H(+)</text>
        <dbReference type="Rhea" id="RHEA:19661"/>
        <dbReference type="ChEBI" id="CHEBI:15378"/>
        <dbReference type="ChEBI" id="CHEBI:57540"/>
        <dbReference type="ChEBI" id="CHEBI:57634"/>
        <dbReference type="ChEBI" id="CHEBI:57945"/>
        <dbReference type="ChEBI" id="CHEBI:61381"/>
        <dbReference type="EC" id="1.1.1.17"/>
    </reaction>
</comment>
<dbReference type="AlphaFoldDB" id="A0A2R5FRE5"/>
<feature type="domain" description="Mannitol dehydrogenase C-terminal" evidence="8">
    <location>
        <begin position="296"/>
        <end position="483"/>
    </location>
</feature>
<dbReference type="PANTHER" id="PTHR43362:SF1">
    <property type="entry name" value="MANNITOL DEHYDROGENASE 2-RELATED"/>
    <property type="match status" value="1"/>
</dbReference>